<organism evidence="2 3">
    <name type="scientific">Sulfurimonas autotrophica (strain ATCC BAA-671 / DSM 16294 / JCM 11897 / OK10)</name>
    <dbReference type="NCBI Taxonomy" id="563040"/>
    <lineage>
        <taxon>Bacteria</taxon>
        <taxon>Pseudomonadati</taxon>
        <taxon>Campylobacterota</taxon>
        <taxon>Epsilonproteobacteria</taxon>
        <taxon>Campylobacterales</taxon>
        <taxon>Sulfurimonadaceae</taxon>
        <taxon>Sulfurimonas</taxon>
    </lineage>
</organism>
<reference evidence="3" key="1">
    <citation type="journal article" date="2010" name="Stand. Genomic Sci.">
        <title>Complete genome sequence of Sulfurimonas autotrophica type strain (OK10).</title>
        <authorList>
            <person name="Sikorski J."/>
            <person name="Munk C."/>
            <person name="Lapidus A."/>
            <person name="Djao O."/>
            <person name="Lucas S."/>
            <person name="Glavina Del Rio T."/>
            <person name="Nolan M."/>
            <person name="Tice H."/>
            <person name="Han C."/>
            <person name="Cheng J."/>
            <person name="Tapia R."/>
            <person name="Goodwin L."/>
            <person name="Pitluck S."/>
            <person name="Liolios K."/>
            <person name="Ivanova N."/>
            <person name="Mavromatis K."/>
            <person name="Mikhailova N."/>
            <person name="Pati A."/>
            <person name="Sims D."/>
            <person name="Meincke L."/>
            <person name="Brettin T."/>
            <person name="Detter J."/>
            <person name="Chen A."/>
            <person name="Palaniappan K."/>
            <person name="Land M."/>
            <person name="Hauser L."/>
            <person name="Chang Y."/>
            <person name="Jeffries C."/>
            <person name="Rohde M."/>
            <person name="Lang E."/>
            <person name="Spring S."/>
            <person name="Goker M."/>
            <person name="Woyke T."/>
            <person name="Bristow J."/>
            <person name="Eisen J."/>
            <person name="Markowitz V."/>
            <person name="Hugenholtz P."/>
            <person name="Kyrpides N."/>
            <person name="Klenk H."/>
        </authorList>
    </citation>
    <scope>NUCLEOTIDE SEQUENCE [LARGE SCALE GENOMIC DNA]</scope>
    <source>
        <strain evidence="3">ATCC BAA-671 / DSM 16294 / JCM 11897 / OK10</strain>
    </source>
</reference>
<accession>E0UR42</accession>
<dbReference type="RefSeq" id="WP_013327751.1">
    <property type="nucleotide sequence ID" value="NC_014506.1"/>
</dbReference>
<evidence type="ECO:0000313" key="2">
    <source>
        <dbReference type="EMBL" id="ADN09998.1"/>
    </source>
</evidence>
<dbReference type="Proteomes" id="UP000007803">
    <property type="component" value="Chromosome"/>
</dbReference>
<gene>
    <name evidence="2" type="ordered locus">Saut_1955</name>
</gene>
<evidence type="ECO:0000259" key="1">
    <source>
        <dbReference type="Pfam" id="PF07603"/>
    </source>
</evidence>
<proteinExistence type="predicted"/>
<dbReference type="STRING" id="563040.Saut_1955"/>
<feature type="domain" description="Lcl C-terminal" evidence="1">
    <location>
        <begin position="26"/>
        <end position="134"/>
    </location>
</feature>
<dbReference type="KEGG" id="sua:Saut_1955"/>
<dbReference type="Pfam" id="PF07603">
    <property type="entry name" value="Lcl_C"/>
    <property type="match status" value="1"/>
</dbReference>
<dbReference type="OrthoDB" id="9801841at2"/>
<evidence type="ECO:0000313" key="3">
    <source>
        <dbReference type="Proteomes" id="UP000007803"/>
    </source>
</evidence>
<sequence length="137" mass="15591">MRIVVIVLFLIISSAFGADWVKKPQSVRDTKHHLQWQDTASMQEFNDIWRLAKARCGGLSVGGHDDWRLPTKKELMYLTKSKEGKTKFSYLEDGVFWTSEEDKNDDINVVTVFSGNGFVSSSDKCDSAYAMCVRDDN</sequence>
<dbReference type="EMBL" id="CP002205">
    <property type="protein sequence ID" value="ADN09998.1"/>
    <property type="molecule type" value="Genomic_DNA"/>
</dbReference>
<dbReference type="HOGENOM" id="CLU_101405_4_0_7"/>
<keyword evidence="3" id="KW-1185">Reference proteome</keyword>
<dbReference type="InterPro" id="IPR011460">
    <property type="entry name" value="Lcl_C"/>
</dbReference>
<dbReference type="AlphaFoldDB" id="E0UR42"/>
<protein>
    <recommendedName>
        <fullName evidence="1">Lcl C-terminal domain-containing protein</fullName>
    </recommendedName>
</protein>
<name>E0UR42_SULAO</name>